<comment type="caution">
    <text evidence="2">The sequence shown here is derived from an EMBL/GenBank/DDBJ whole genome shotgun (WGS) entry which is preliminary data.</text>
</comment>
<dbReference type="Gene3D" id="3.40.50.2000">
    <property type="entry name" value="Glycogen Phosphorylase B"/>
    <property type="match status" value="2"/>
</dbReference>
<sequence>MVMKKIGILVPSLSDGGAEMVAANLSVLYEELGYKPYIILYENRVTFKYAGKIIDLNIKRRKGLLGKVLKDIEIYRKLKKVKQTHKFDLVISHLPKSDLINVLTKGNEKIITTIHNNIEVDYPMYMKVMLKLIVKKSDLVVSVSKVGEEYLKAKFNQYKDKIKTIYNFHDIKKIQKKGKENLDPDEKDIFKYDVIINIGRLGYQKGQWHLIKAFSHLLKKKNDVKLVIIGQGELEKKLKEMSKDLGIDNQVCFLGFKDNPYKYLANANLYVSTSLHEGLPMTLIEAMSFKLPVISTDCVSGPREIIAPDKRLSQKLNYSENYKYGLLVPDFGNKSSLQSHLMLSEEEKALGDKLYEILMTDNLIDKYNKVSEVRSKDFDKENISKLWNAELNKIMMKENSI</sequence>
<gene>
    <name evidence="2" type="ORF">FZC79_22090</name>
</gene>
<evidence type="ECO:0000313" key="2">
    <source>
        <dbReference type="EMBL" id="TYR72624.1"/>
    </source>
</evidence>
<keyword evidence="2" id="KW-0808">Transferase</keyword>
<dbReference type="InterPro" id="IPR028098">
    <property type="entry name" value="Glyco_trans_4-like_N"/>
</dbReference>
<dbReference type="CDD" id="cd03811">
    <property type="entry name" value="GT4_GT28_WabH-like"/>
    <property type="match status" value="1"/>
</dbReference>
<dbReference type="InterPro" id="IPR001296">
    <property type="entry name" value="Glyco_trans_1"/>
</dbReference>
<dbReference type="GO" id="GO:0006396">
    <property type="term" value="P:RNA processing"/>
    <property type="evidence" value="ECO:0007669"/>
    <property type="project" value="InterPro"/>
</dbReference>
<dbReference type="InterPro" id="IPR000999">
    <property type="entry name" value="RNase_III_dom"/>
</dbReference>
<dbReference type="AlphaFoldDB" id="A0A5D4K5R0"/>
<evidence type="ECO:0000259" key="1">
    <source>
        <dbReference type="PROSITE" id="PS50142"/>
    </source>
</evidence>
<accession>A0A5D4K5R0</accession>
<feature type="domain" description="RNase III" evidence="1">
    <location>
        <begin position="309"/>
        <end position="372"/>
    </location>
</feature>
<reference evidence="2 3" key="1">
    <citation type="submission" date="2019-08" db="EMBL/GenBank/DDBJ databases">
        <title>Bacillus genomes from the desert of Cuatro Cienegas, Coahuila.</title>
        <authorList>
            <person name="Olmedo-Alvarez G."/>
        </authorList>
    </citation>
    <scope>NUCLEOTIDE SEQUENCE [LARGE SCALE GENOMIC DNA]</scope>
    <source>
        <strain evidence="2 3">CH40_1T</strain>
    </source>
</reference>
<dbReference type="EMBL" id="VTEH01000029">
    <property type="protein sequence ID" value="TYR72624.1"/>
    <property type="molecule type" value="Genomic_DNA"/>
</dbReference>
<dbReference type="PROSITE" id="PS50142">
    <property type="entry name" value="RNASE_3_2"/>
    <property type="match status" value="1"/>
</dbReference>
<dbReference type="Pfam" id="PF00534">
    <property type="entry name" value="Glycos_transf_1"/>
    <property type="match status" value="1"/>
</dbReference>
<name>A0A5D4K5R0_9BACI</name>
<dbReference type="GO" id="GO:0004525">
    <property type="term" value="F:ribonuclease III activity"/>
    <property type="evidence" value="ECO:0007669"/>
    <property type="project" value="InterPro"/>
</dbReference>
<organism evidence="2 3">
    <name type="scientific">Rossellomorea vietnamensis</name>
    <dbReference type="NCBI Taxonomy" id="218284"/>
    <lineage>
        <taxon>Bacteria</taxon>
        <taxon>Bacillati</taxon>
        <taxon>Bacillota</taxon>
        <taxon>Bacilli</taxon>
        <taxon>Bacillales</taxon>
        <taxon>Bacillaceae</taxon>
        <taxon>Rossellomorea</taxon>
    </lineage>
</organism>
<evidence type="ECO:0000313" key="3">
    <source>
        <dbReference type="Proteomes" id="UP000323317"/>
    </source>
</evidence>
<dbReference type="GO" id="GO:0016757">
    <property type="term" value="F:glycosyltransferase activity"/>
    <property type="evidence" value="ECO:0007669"/>
    <property type="project" value="InterPro"/>
</dbReference>
<proteinExistence type="predicted"/>
<dbReference type="Pfam" id="PF13439">
    <property type="entry name" value="Glyco_transf_4"/>
    <property type="match status" value="1"/>
</dbReference>
<protein>
    <submittedName>
        <fullName evidence="2">Glycosyltransferase</fullName>
    </submittedName>
</protein>
<dbReference type="SUPFAM" id="SSF53756">
    <property type="entry name" value="UDP-Glycosyltransferase/glycogen phosphorylase"/>
    <property type="match status" value="1"/>
</dbReference>
<dbReference type="PANTHER" id="PTHR12526:SF630">
    <property type="entry name" value="GLYCOSYLTRANSFERASE"/>
    <property type="match status" value="1"/>
</dbReference>
<dbReference type="Proteomes" id="UP000323317">
    <property type="component" value="Unassembled WGS sequence"/>
</dbReference>
<dbReference type="PANTHER" id="PTHR12526">
    <property type="entry name" value="GLYCOSYLTRANSFERASE"/>
    <property type="match status" value="1"/>
</dbReference>